<evidence type="ECO:0000313" key="1">
    <source>
        <dbReference type="EMBL" id="SVE11074.1"/>
    </source>
</evidence>
<name>A0A383ATR8_9ZZZZ</name>
<protein>
    <submittedName>
        <fullName evidence="1">Uncharacterized protein</fullName>
    </submittedName>
</protein>
<reference evidence="1" key="1">
    <citation type="submission" date="2018-05" db="EMBL/GenBank/DDBJ databases">
        <authorList>
            <person name="Lanie J.A."/>
            <person name="Ng W.-L."/>
            <person name="Kazmierczak K.M."/>
            <person name="Andrzejewski T.M."/>
            <person name="Davidsen T.M."/>
            <person name="Wayne K.J."/>
            <person name="Tettelin H."/>
            <person name="Glass J.I."/>
            <person name="Rusch D."/>
            <person name="Podicherti R."/>
            <person name="Tsui H.-C.T."/>
            <person name="Winkler M.E."/>
        </authorList>
    </citation>
    <scope>NUCLEOTIDE SEQUENCE</scope>
</reference>
<dbReference type="EMBL" id="UINC01194806">
    <property type="protein sequence ID" value="SVE11074.1"/>
    <property type="molecule type" value="Genomic_DNA"/>
</dbReference>
<proteinExistence type="predicted"/>
<accession>A0A383ATR8</accession>
<sequence>MEPTLMLLEELVELRSGMMCLSDSS</sequence>
<gene>
    <name evidence="1" type="ORF">METZ01_LOCUS463928</name>
</gene>
<organism evidence="1">
    <name type="scientific">marine metagenome</name>
    <dbReference type="NCBI Taxonomy" id="408172"/>
    <lineage>
        <taxon>unclassified sequences</taxon>
        <taxon>metagenomes</taxon>
        <taxon>ecological metagenomes</taxon>
    </lineage>
</organism>
<dbReference type="AlphaFoldDB" id="A0A383ATR8"/>